<protein>
    <submittedName>
        <fullName evidence="1">Uncharacterized protein</fullName>
    </submittedName>
</protein>
<evidence type="ECO:0000313" key="2">
    <source>
        <dbReference type="Proteomes" id="UP000316621"/>
    </source>
</evidence>
<feature type="non-terminal residue" evidence="1">
    <location>
        <position position="1"/>
    </location>
</feature>
<reference evidence="1 2" key="1">
    <citation type="journal article" date="2018" name="Science">
        <title>The opium poppy genome and morphinan production.</title>
        <authorList>
            <person name="Guo L."/>
            <person name="Winzer T."/>
            <person name="Yang X."/>
            <person name="Li Y."/>
            <person name="Ning Z."/>
            <person name="He Z."/>
            <person name="Teodor R."/>
            <person name="Lu Y."/>
            <person name="Bowser T.A."/>
            <person name="Graham I.A."/>
            <person name="Ye K."/>
        </authorList>
    </citation>
    <scope>NUCLEOTIDE SEQUENCE [LARGE SCALE GENOMIC DNA]</scope>
    <source>
        <strain evidence="2">cv. HN1</strain>
        <tissue evidence="1">Leaves</tissue>
    </source>
</reference>
<feature type="non-terminal residue" evidence="1">
    <location>
        <position position="122"/>
    </location>
</feature>
<dbReference type="AlphaFoldDB" id="A0A4Y7J8V2"/>
<dbReference type="Gramene" id="RZC56896">
    <property type="protein sequence ID" value="RZC56896"/>
    <property type="gene ID" value="C5167_015736"/>
</dbReference>
<dbReference type="EMBL" id="CM010717">
    <property type="protein sequence ID" value="RZC56896.1"/>
    <property type="molecule type" value="Genomic_DNA"/>
</dbReference>
<organism evidence="1 2">
    <name type="scientific">Papaver somniferum</name>
    <name type="common">Opium poppy</name>
    <dbReference type="NCBI Taxonomy" id="3469"/>
    <lineage>
        <taxon>Eukaryota</taxon>
        <taxon>Viridiplantae</taxon>
        <taxon>Streptophyta</taxon>
        <taxon>Embryophyta</taxon>
        <taxon>Tracheophyta</taxon>
        <taxon>Spermatophyta</taxon>
        <taxon>Magnoliopsida</taxon>
        <taxon>Ranunculales</taxon>
        <taxon>Papaveraceae</taxon>
        <taxon>Papaveroideae</taxon>
        <taxon>Papaver</taxon>
    </lineage>
</organism>
<sequence length="122" mass="13722">IGVQSITKSQPTSSGTISTVPVRTMSYCSETAKRELHHPLRIQRKRRRATTNADYNSKELQAMIQVEAYIIQAQANQICAQNEIIKKLQEDDEKFTQKMQKPMLTLGLNNSTVDGSTDVLVL</sequence>
<keyword evidence="2" id="KW-1185">Reference proteome</keyword>
<name>A0A4Y7J8V2_PAPSO</name>
<evidence type="ECO:0000313" key="1">
    <source>
        <dbReference type="EMBL" id="RZC56896.1"/>
    </source>
</evidence>
<accession>A0A4Y7J8V2</accession>
<proteinExistence type="predicted"/>
<dbReference type="Proteomes" id="UP000316621">
    <property type="component" value="Chromosome 3"/>
</dbReference>
<gene>
    <name evidence="1" type="ORF">C5167_015736</name>
</gene>